<accession>A0A437QMS5</accession>
<dbReference type="InterPro" id="IPR029058">
    <property type="entry name" value="AB_hydrolase_fold"/>
</dbReference>
<dbReference type="RefSeq" id="WP_127765313.1">
    <property type="nucleotide sequence ID" value="NZ_SADE01000002.1"/>
</dbReference>
<dbReference type="Proteomes" id="UP000287447">
    <property type="component" value="Unassembled WGS sequence"/>
</dbReference>
<evidence type="ECO:0000313" key="1">
    <source>
        <dbReference type="EMBL" id="RVU35836.1"/>
    </source>
</evidence>
<proteinExistence type="predicted"/>
<comment type="caution">
    <text evidence="1">The sequence shown here is derived from an EMBL/GenBank/DDBJ whole genome shotgun (WGS) entry which is preliminary data.</text>
</comment>
<dbReference type="SUPFAM" id="SSF53474">
    <property type="entry name" value="alpha/beta-Hydrolases"/>
    <property type="match status" value="1"/>
</dbReference>
<dbReference type="EMBL" id="SADE01000002">
    <property type="protein sequence ID" value="RVU35836.1"/>
    <property type="molecule type" value="Genomic_DNA"/>
</dbReference>
<protein>
    <recommendedName>
        <fullName evidence="3">Alpha/beta hydrolase</fullName>
    </recommendedName>
</protein>
<dbReference type="AlphaFoldDB" id="A0A437QMS5"/>
<keyword evidence="2" id="KW-1185">Reference proteome</keyword>
<reference evidence="2" key="1">
    <citation type="submission" date="2019-01" db="EMBL/GenBank/DDBJ databases">
        <title>Gri0909 isolated from a small marine red alga.</title>
        <authorList>
            <person name="Kim J."/>
            <person name="Jeong S.E."/>
            <person name="Jeon C.O."/>
        </authorList>
    </citation>
    <scope>NUCLEOTIDE SEQUENCE [LARGE SCALE GENOMIC DNA]</scope>
    <source>
        <strain evidence="2">Gri0909</strain>
    </source>
</reference>
<organism evidence="1 2">
    <name type="scientific">Hwanghaeella grinnelliae</name>
    <dbReference type="NCBI Taxonomy" id="2500179"/>
    <lineage>
        <taxon>Bacteria</taxon>
        <taxon>Pseudomonadati</taxon>
        <taxon>Pseudomonadota</taxon>
        <taxon>Alphaproteobacteria</taxon>
        <taxon>Rhodospirillales</taxon>
        <taxon>Rhodospirillaceae</taxon>
        <taxon>Hwanghaeella</taxon>
    </lineage>
</organism>
<evidence type="ECO:0008006" key="3">
    <source>
        <dbReference type="Google" id="ProtNLM"/>
    </source>
</evidence>
<gene>
    <name evidence="1" type="ORF">EOI86_11260</name>
</gene>
<dbReference type="OrthoDB" id="7795309at2"/>
<evidence type="ECO:0000313" key="2">
    <source>
        <dbReference type="Proteomes" id="UP000287447"/>
    </source>
</evidence>
<dbReference type="Gene3D" id="3.40.50.1820">
    <property type="entry name" value="alpha/beta hydrolase"/>
    <property type="match status" value="1"/>
</dbReference>
<name>A0A437QMS5_9PROT</name>
<sequence>MLNPVERSLVSFISRPWFDRVATPAISRLFFPLSAAWAAAVVAGGDQDRFVANLNDGPGRRSVPTGLLRMTVKAADRYADALAHWEDGLFGPVDGADDTLVRLERARLRHSRAFMGLRAAFLPGHLERSFPAARFAIEDEEVVSVRHRARLADPIGGFLPELDTPVSESRAVAVGETVFRWLRFTPPIGAKDLLPAEARVLERTDKPPRATVLFLHGIGMETEQWGEHPAIANWVLDQGFRVVEPHGPWHTRRALPGRYGGEPILARGVGGLLDYSWTHVREVGRLIAWARQRDIAAGRDPGPVLLVGTSLGALTTMQLLSWSGNWPKEARPDSALLIAPAASLADVAFRGSLTGQMGVPKKLNEAGWTEETVAHWARLLDAADSPCIPPDRICAALGTMDEITPFNSGRELIRRWNIPAGNWWVREQGHFSVGLGITAEPTPLHQAVSITLAAAGR</sequence>